<name>A0AAV8YVA1_9CUCU</name>
<evidence type="ECO:0000313" key="1">
    <source>
        <dbReference type="EMBL" id="KAJ8954901.1"/>
    </source>
</evidence>
<evidence type="ECO:0000313" key="2">
    <source>
        <dbReference type="Proteomes" id="UP001162162"/>
    </source>
</evidence>
<protein>
    <submittedName>
        <fullName evidence="1">Uncharacterized protein</fullName>
    </submittedName>
</protein>
<organism evidence="1 2">
    <name type="scientific">Aromia moschata</name>
    <dbReference type="NCBI Taxonomy" id="1265417"/>
    <lineage>
        <taxon>Eukaryota</taxon>
        <taxon>Metazoa</taxon>
        <taxon>Ecdysozoa</taxon>
        <taxon>Arthropoda</taxon>
        <taxon>Hexapoda</taxon>
        <taxon>Insecta</taxon>
        <taxon>Pterygota</taxon>
        <taxon>Neoptera</taxon>
        <taxon>Endopterygota</taxon>
        <taxon>Coleoptera</taxon>
        <taxon>Polyphaga</taxon>
        <taxon>Cucujiformia</taxon>
        <taxon>Chrysomeloidea</taxon>
        <taxon>Cerambycidae</taxon>
        <taxon>Cerambycinae</taxon>
        <taxon>Callichromatini</taxon>
        <taxon>Aromia</taxon>
    </lineage>
</organism>
<proteinExistence type="predicted"/>
<dbReference type="EMBL" id="JAPWTK010000042">
    <property type="protein sequence ID" value="KAJ8954901.1"/>
    <property type="molecule type" value="Genomic_DNA"/>
</dbReference>
<comment type="caution">
    <text evidence="1">The sequence shown here is derived from an EMBL/GenBank/DDBJ whole genome shotgun (WGS) entry which is preliminary data.</text>
</comment>
<accession>A0AAV8YVA1</accession>
<dbReference type="AlphaFoldDB" id="A0AAV8YVA1"/>
<keyword evidence="2" id="KW-1185">Reference proteome</keyword>
<dbReference type="Proteomes" id="UP001162162">
    <property type="component" value="Unassembled WGS sequence"/>
</dbReference>
<sequence length="108" mass="12945">MIFYKDTVILNMILLHAVNYPENYNTEKCSTSVSRSYRFIDHEYLSILIFFLNSRLIIIFERRNILNHQKLGITYVLKVLAQNIYSSFFLMNRFIETSIIYNKLHLNA</sequence>
<gene>
    <name evidence="1" type="ORF">NQ318_016840</name>
</gene>
<reference evidence="1" key="1">
    <citation type="journal article" date="2023" name="Insect Mol. Biol.">
        <title>Genome sequencing provides insights into the evolution of gene families encoding plant cell wall-degrading enzymes in longhorned beetles.</title>
        <authorList>
            <person name="Shin N.R."/>
            <person name="Okamura Y."/>
            <person name="Kirsch R."/>
            <person name="Pauchet Y."/>
        </authorList>
    </citation>
    <scope>NUCLEOTIDE SEQUENCE</scope>
    <source>
        <strain evidence="1">AMC_N1</strain>
    </source>
</reference>